<dbReference type="PANTHER" id="PTHR22975:SF9">
    <property type="entry name" value="ECHINUS SPLICE FORM 3"/>
    <property type="match status" value="1"/>
</dbReference>
<keyword evidence="2" id="KW-0378">Hydrolase</keyword>
<dbReference type="Pfam" id="PF04781">
    <property type="entry name" value="DUF627"/>
    <property type="match status" value="1"/>
</dbReference>
<feature type="compositionally biased region" description="Low complexity" evidence="3">
    <location>
        <begin position="277"/>
        <end position="287"/>
    </location>
</feature>
<organism evidence="5 6">
    <name type="scientific">Dillenia turbinata</name>
    <dbReference type="NCBI Taxonomy" id="194707"/>
    <lineage>
        <taxon>Eukaryota</taxon>
        <taxon>Viridiplantae</taxon>
        <taxon>Streptophyta</taxon>
        <taxon>Embryophyta</taxon>
        <taxon>Tracheophyta</taxon>
        <taxon>Spermatophyta</taxon>
        <taxon>Magnoliopsida</taxon>
        <taxon>eudicotyledons</taxon>
        <taxon>Gunneridae</taxon>
        <taxon>Pentapetalae</taxon>
        <taxon>Dilleniales</taxon>
        <taxon>Dilleniaceae</taxon>
        <taxon>Dillenia</taxon>
    </lineage>
</organism>
<feature type="compositionally biased region" description="Basic and acidic residues" evidence="3">
    <location>
        <begin position="952"/>
        <end position="961"/>
    </location>
</feature>
<dbReference type="Pfam" id="PF04780">
    <property type="entry name" value="DUF629"/>
    <property type="match status" value="1"/>
</dbReference>
<sequence>MGHKKKTLTPRQKLSPVSPPPATADGGVPTESTSLEPITPESTDDSPASVESIKQECERALTALRRGNHKKALRLMKEFSLKNENCALVHRVHGTVCVKVAAILDDLNSKQRHLKMAIDCARKAVLLSPNSVEFAHFYANLLYEAANDSKEYEEVIQECEKALAIENPVDPAKESLQDESQQRISSPDARISHVHQELRALIQKSNIASISTWMKNLGTGNGEEKFRLIPIRRITEDPMEVRLVQTRRPNEIKKATKTPEERRKEIEVRVAAARLLQQKSESPQSESSVDKLGDASSGVVTRGGERRRHANVRKMVSNAERRDQVQLFWNSMIVDKKRELLKIGVSDLKAHFGPSKDGLANEVISEALSFAEINKTWKFWQCCRCSEKFCDSDAHMQHVVQEHMGNLMPKMQSVLPLGVDSEWSDMLLNCSWKPLDLSAAVKILQKETECQGSRDEFCSRDSLEESKDSDIWDTSPEKNKFRGFFNGNDVDGGIDGKITNFEWRVSDENARSKVYSLADILPSADDPEGAKLLQKIHKIFQLLITHKYLAATHVSKVIQYTMDELQSLASGLELQNYGLEQTPICICFLGATQLKKILKFLQELSHSCGLGGYAEKTSPVDDHKSGTYGLEIKEKIVLNGDATCLLLDESLLPNEKSPVIDNAAVSDDTASTSAVLTSHENGVLPNVDALLSWIFTGPSSREQLSSWVRIREEQSNQGMEILQTLEKEFYHLQNLCERKCDHLRYEEALQAVEDLCLEEGKKREDAAEFVRHSYETVLRKRREELVEGENDVMFSARFELDAISNVLKEAESLNVNRFGFEETYGGMTSHLCDLVSGEEEDWRTKDYLNQLDTCIEVAIQRQKEQLSVELSKIDARIMRSVDAMQQMELRLDPVSALDYRLILLPLVKSFLRALLEDLAEKDATKKSDAAREAFLAELALDSKKSVTGGSDNSKHAQEKTKDKKKNKEYRKSKDSK</sequence>
<dbReference type="EMBL" id="JBAMMX010000020">
    <property type="protein sequence ID" value="KAK6920803.1"/>
    <property type="molecule type" value="Genomic_DNA"/>
</dbReference>
<feature type="domain" description="C2H2-type" evidence="4">
    <location>
        <begin position="382"/>
        <end position="403"/>
    </location>
</feature>
<dbReference type="AlphaFoldDB" id="A0AAN8V3M1"/>
<evidence type="ECO:0000256" key="2">
    <source>
        <dbReference type="ARBA" id="ARBA00022801"/>
    </source>
</evidence>
<feature type="non-terminal residue" evidence="5">
    <location>
        <position position="976"/>
    </location>
</feature>
<comment type="caution">
    <text evidence="5">The sequence shown here is derived from an EMBL/GenBank/DDBJ whole genome shotgun (WGS) entry which is preliminary data.</text>
</comment>
<dbReference type="SUPFAM" id="SSF48452">
    <property type="entry name" value="TPR-like"/>
    <property type="match status" value="1"/>
</dbReference>
<evidence type="ECO:0000256" key="1">
    <source>
        <dbReference type="ARBA" id="ARBA00022786"/>
    </source>
</evidence>
<feature type="region of interest" description="Disordered" evidence="3">
    <location>
        <begin position="277"/>
        <end position="309"/>
    </location>
</feature>
<name>A0AAN8V3M1_9MAGN</name>
<dbReference type="InterPro" id="IPR011990">
    <property type="entry name" value="TPR-like_helical_dom_sf"/>
</dbReference>
<dbReference type="InterPro" id="IPR006866">
    <property type="entry name" value="DUF627_N"/>
</dbReference>
<keyword evidence="1" id="KW-0833">Ubl conjugation pathway</keyword>
<dbReference type="PROSITE" id="PS00028">
    <property type="entry name" value="ZINC_FINGER_C2H2_1"/>
    <property type="match status" value="1"/>
</dbReference>
<dbReference type="InterPro" id="IPR013087">
    <property type="entry name" value="Znf_C2H2_type"/>
</dbReference>
<evidence type="ECO:0000256" key="3">
    <source>
        <dbReference type="SAM" id="MobiDB-lite"/>
    </source>
</evidence>
<evidence type="ECO:0000313" key="6">
    <source>
        <dbReference type="Proteomes" id="UP001370490"/>
    </source>
</evidence>
<dbReference type="InterPro" id="IPR006865">
    <property type="entry name" value="DUF629"/>
</dbReference>
<evidence type="ECO:0000259" key="4">
    <source>
        <dbReference type="PROSITE" id="PS00028"/>
    </source>
</evidence>
<dbReference type="Gene3D" id="1.25.40.10">
    <property type="entry name" value="Tetratricopeptide repeat domain"/>
    <property type="match status" value="1"/>
</dbReference>
<dbReference type="Proteomes" id="UP001370490">
    <property type="component" value="Unassembled WGS sequence"/>
</dbReference>
<feature type="region of interest" description="Disordered" evidence="3">
    <location>
        <begin position="944"/>
        <end position="976"/>
    </location>
</feature>
<proteinExistence type="predicted"/>
<protein>
    <recommendedName>
        <fullName evidence="4">C2H2-type domain-containing protein</fullName>
    </recommendedName>
</protein>
<feature type="region of interest" description="Disordered" evidence="3">
    <location>
        <begin position="1"/>
        <end position="52"/>
    </location>
</feature>
<keyword evidence="6" id="KW-1185">Reference proteome</keyword>
<accession>A0AAN8V3M1</accession>
<gene>
    <name evidence="5" type="ORF">RJ641_014481</name>
</gene>
<evidence type="ECO:0000313" key="5">
    <source>
        <dbReference type="EMBL" id="KAK6920803.1"/>
    </source>
</evidence>
<dbReference type="GO" id="GO:0016787">
    <property type="term" value="F:hydrolase activity"/>
    <property type="evidence" value="ECO:0007669"/>
    <property type="project" value="UniProtKB-KW"/>
</dbReference>
<dbReference type="PANTHER" id="PTHR22975">
    <property type="entry name" value="UBIQUITIN SPECIFIC PROTEINASE"/>
    <property type="match status" value="1"/>
</dbReference>
<dbReference type="InterPro" id="IPR052398">
    <property type="entry name" value="Ubiquitin_hydrolase_53/54"/>
</dbReference>
<reference evidence="5 6" key="1">
    <citation type="submission" date="2023-12" db="EMBL/GenBank/DDBJ databases">
        <title>A high-quality genome assembly for Dillenia turbinata (Dilleniales).</title>
        <authorList>
            <person name="Chanderbali A."/>
        </authorList>
    </citation>
    <scope>NUCLEOTIDE SEQUENCE [LARGE SCALE GENOMIC DNA]</scope>
    <source>
        <strain evidence="5">LSX21</strain>
        <tissue evidence="5">Leaf</tissue>
    </source>
</reference>